<dbReference type="GO" id="GO:0005886">
    <property type="term" value="C:plasma membrane"/>
    <property type="evidence" value="ECO:0007669"/>
    <property type="project" value="TreeGrafter"/>
</dbReference>
<comment type="caution">
    <text evidence="8">The sequence shown here is derived from an EMBL/GenBank/DDBJ whole genome shotgun (WGS) entry which is preliminary data.</text>
</comment>
<reference evidence="8" key="1">
    <citation type="submission" date="2023-02" db="EMBL/GenBank/DDBJ databases">
        <title>Genome of toxic invasive species Heracleum sosnowskyi carries increased number of genes despite the absence of recent whole-genome duplications.</title>
        <authorList>
            <person name="Schelkunov M."/>
            <person name="Shtratnikova V."/>
            <person name="Makarenko M."/>
            <person name="Klepikova A."/>
            <person name="Omelchenko D."/>
            <person name="Novikova G."/>
            <person name="Obukhova E."/>
            <person name="Bogdanov V."/>
            <person name="Penin A."/>
            <person name="Logacheva M."/>
        </authorList>
    </citation>
    <scope>NUCLEOTIDE SEQUENCE</scope>
    <source>
        <strain evidence="8">Hsosn_3</strain>
        <tissue evidence="8">Leaf</tissue>
    </source>
</reference>
<accession>A0AAD8IZQ6</accession>
<evidence type="ECO:0000313" key="8">
    <source>
        <dbReference type="EMBL" id="KAK1394244.1"/>
    </source>
</evidence>
<evidence type="ECO:0000256" key="3">
    <source>
        <dbReference type="ARBA" id="ARBA00022796"/>
    </source>
</evidence>
<dbReference type="Proteomes" id="UP001237642">
    <property type="component" value="Unassembled WGS sequence"/>
</dbReference>
<evidence type="ECO:0000256" key="6">
    <source>
        <dbReference type="RuleBase" id="RU367022"/>
    </source>
</evidence>
<keyword evidence="4 6" id="KW-1133">Transmembrane helix</keyword>
<feature type="transmembrane region" description="Helical" evidence="6">
    <location>
        <begin position="57"/>
        <end position="78"/>
    </location>
</feature>
<evidence type="ECO:0000256" key="4">
    <source>
        <dbReference type="ARBA" id="ARBA00022989"/>
    </source>
</evidence>
<keyword evidence="2 6" id="KW-0812">Transmembrane</keyword>
<dbReference type="PANTHER" id="PTHR12483">
    <property type="entry name" value="SOLUTE CARRIER FAMILY 31 COPPER TRANSPORTERS"/>
    <property type="match status" value="1"/>
</dbReference>
<keyword evidence="6" id="KW-0406">Ion transport</keyword>
<keyword evidence="5 6" id="KW-0472">Membrane</keyword>
<keyword evidence="9" id="KW-1185">Reference proteome</keyword>
<keyword evidence="6" id="KW-0813">Transport</keyword>
<proteinExistence type="inferred from homology"/>
<dbReference type="Pfam" id="PF04145">
    <property type="entry name" value="Ctr"/>
    <property type="match status" value="2"/>
</dbReference>
<comment type="subcellular location">
    <subcellularLocation>
        <location evidence="6">Membrane</location>
        <topology evidence="6">Multi-pass membrane protein</topology>
    </subcellularLocation>
</comment>
<evidence type="ECO:0000313" key="9">
    <source>
        <dbReference type="Proteomes" id="UP001237642"/>
    </source>
</evidence>
<evidence type="ECO:0000256" key="5">
    <source>
        <dbReference type="ARBA" id="ARBA00023136"/>
    </source>
</evidence>
<dbReference type="AlphaFoldDB" id="A0AAD8IZQ6"/>
<gene>
    <name evidence="8" type="ORF">POM88_013300</name>
</gene>
<sequence length="162" mass="17340">MDISGHDGGMHGMAPPGQNDTGGMTMPNTHGMAMHMSFFWGKNVDILFNDWPGNNSGGMYVLALFAVFFLAMIVEWLSHSNIIKEGSNHVVAGIIQTLMHAIRVGLAYIVMLAVMSFNGGVLLVAVAGHSLGFLIFGSRAFRKSSNVLGDEKVSDLPPLSTC</sequence>
<keyword evidence="6" id="KW-0186">Copper</keyword>
<evidence type="ECO:0000256" key="1">
    <source>
        <dbReference type="ARBA" id="ARBA00006921"/>
    </source>
</evidence>
<name>A0AAD8IZQ6_9APIA</name>
<evidence type="ECO:0000256" key="7">
    <source>
        <dbReference type="SAM" id="MobiDB-lite"/>
    </source>
</evidence>
<protein>
    <recommendedName>
        <fullName evidence="6">Copper transport protein</fullName>
    </recommendedName>
</protein>
<dbReference type="GO" id="GO:0005375">
    <property type="term" value="F:copper ion transmembrane transporter activity"/>
    <property type="evidence" value="ECO:0007669"/>
    <property type="project" value="UniProtKB-UniRule"/>
</dbReference>
<feature type="region of interest" description="Disordered" evidence="7">
    <location>
        <begin position="1"/>
        <end position="25"/>
    </location>
</feature>
<reference evidence="8" key="2">
    <citation type="submission" date="2023-05" db="EMBL/GenBank/DDBJ databases">
        <authorList>
            <person name="Schelkunov M.I."/>
        </authorList>
    </citation>
    <scope>NUCLEOTIDE SEQUENCE</scope>
    <source>
        <strain evidence="8">Hsosn_3</strain>
        <tissue evidence="8">Leaf</tissue>
    </source>
</reference>
<comment type="similarity">
    <text evidence="1 6">Belongs to the copper transporter (Ctr) (TC 1.A.56) family. SLC31A subfamily.</text>
</comment>
<dbReference type="InterPro" id="IPR007274">
    <property type="entry name" value="Cop_transporter"/>
</dbReference>
<keyword evidence="3 6" id="KW-0187">Copper transport</keyword>
<evidence type="ECO:0000256" key="2">
    <source>
        <dbReference type="ARBA" id="ARBA00022692"/>
    </source>
</evidence>
<dbReference type="EMBL" id="JAUIZM010000003">
    <property type="protein sequence ID" value="KAK1394244.1"/>
    <property type="molecule type" value="Genomic_DNA"/>
</dbReference>
<organism evidence="8 9">
    <name type="scientific">Heracleum sosnowskyi</name>
    <dbReference type="NCBI Taxonomy" id="360622"/>
    <lineage>
        <taxon>Eukaryota</taxon>
        <taxon>Viridiplantae</taxon>
        <taxon>Streptophyta</taxon>
        <taxon>Embryophyta</taxon>
        <taxon>Tracheophyta</taxon>
        <taxon>Spermatophyta</taxon>
        <taxon>Magnoliopsida</taxon>
        <taxon>eudicotyledons</taxon>
        <taxon>Gunneridae</taxon>
        <taxon>Pentapetalae</taxon>
        <taxon>asterids</taxon>
        <taxon>campanulids</taxon>
        <taxon>Apiales</taxon>
        <taxon>Apiaceae</taxon>
        <taxon>Apioideae</taxon>
        <taxon>apioid superclade</taxon>
        <taxon>Tordylieae</taxon>
        <taxon>Tordyliinae</taxon>
        <taxon>Heracleum</taxon>
    </lineage>
</organism>
<dbReference type="PANTHER" id="PTHR12483:SF24">
    <property type="entry name" value="COPPER TRANSPORTER 2-RELATED"/>
    <property type="match status" value="1"/>
</dbReference>